<keyword evidence="1" id="KW-1133">Transmembrane helix</keyword>
<evidence type="ECO:0000313" key="5">
    <source>
        <dbReference type="WBParaSite" id="SBAD_0000922701-mRNA-1"/>
    </source>
</evidence>
<feature type="domain" description="Transducer of regulated CREB activity N-terminal" evidence="2">
    <location>
        <begin position="5"/>
        <end position="39"/>
    </location>
</feature>
<reference evidence="3 4" key="2">
    <citation type="submission" date="2018-11" db="EMBL/GenBank/DDBJ databases">
        <authorList>
            <consortium name="Pathogen Informatics"/>
        </authorList>
    </citation>
    <scope>NUCLEOTIDE SEQUENCE [LARGE SCALE GENOMIC DNA]</scope>
</reference>
<reference evidence="5" key="1">
    <citation type="submission" date="2016-06" db="UniProtKB">
        <authorList>
            <consortium name="WormBaseParasite"/>
        </authorList>
    </citation>
    <scope>IDENTIFICATION</scope>
</reference>
<dbReference type="WBParaSite" id="SBAD_0000922701-mRNA-1">
    <property type="protein sequence ID" value="SBAD_0000922701-mRNA-1"/>
    <property type="gene ID" value="SBAD_0000922701"/>
</dbReference>
<accession>A0A183IZ58</accession>
<keyword evidence="4" id="KW-1185">Reference proteome</keyword>
<dbReference type="OrthoDB" id="8947034at2759"/>
<dbReference type="Pfam" id="PF12884">
    <property type="entry name" value="TORC_N"/>
    <property type="match status" value="1"/>
</dbReference>
<proteinExistence type="predicted"/>
<sequence length="83" mass="9607">MSATNPRKFSEKIAIQKRKLNEEQSAFDKIIAEVHTITKVPIFLIFLFLSRVAVNLLLLAFFSSKFFSISLGYLFKFLHGCHR</sequence>
<gene>
    <name evidence="3" type="ORF">SBAD_LOCUS8906</name>
</gene>
<dbReference type="InterPro" id="IPR024783">
    <property type="entry name" value="TORC_N"/>
</dbReference>
<evidence type="ECO:0000313" key="3">
    <source>
        <dbReference type="EMBL" id="VDP20039.1"/>
    </source>
</evidence>
<protein>
    <submittedName>
        <fullName evidence="5">TORC_N domain-containing protein</fullName>
    </submittedName>
</protein>
<evidence type="ECO:0000256" key="1">
    <source>
        <dbReference type="SAM" id="Phobius"/>
    </source>
</evidence>
<dbReference type="EMBL" id="UZAM01012096">
    <property type="protein sequence ID" value="VDP20039.1"/>
    <property type="molecule type" value="Genomic_DNA"/>
</dbReference>
<dbReference type="Proteomes" id="UP000270296">
    <property type="component" value="Unassembled WGS sequence"/>
</dbReference>
<feature type="transmembrane region" description="Helical" evidence="1">
    <location>
        <begin position="42"/>
        <end position="62"/>
    </location>
</feature>
<evidence type="ECO:0000259" key="2">
    <source>
        <dbReference type="Pfam" id="PF12884"/>
    </source>
</evidence>
<organism evidence="5">
    <name type="scientific">Soboliphyme baturini</name>
    <dbReference type="NCBI Taxonomy" id="241478"/>
    <lineage>
        <taxon>Eukaryota</taxon>
        <taxon>Metazoa</taxon>
        <taxon>Ecdysozoa</taxon>
        <taxon>Nematoda</taxon>
        <taxon>Enoplea</taxon>
        <taxon>Dorylaimia</taxon>
        <taxon>Dioctophymatida</taxon>
        <taxon>Dioctophymatoidea</taxon>
        <taxon>Soboliphymatidae</taxon>
        <taxon>Soboliphyme</taxon>
    </lineage>
</organism>
<keyword evidence="1" id="KW-0812">Transmembrane</keyword>
<dbReference type="GO" id="GO:0008140">
    <property type="term" value="F:cAMP response element binding protein binding"/>
    <property type="evidence" value="ECO:0007669"/>
    <property type="project" value="InterPro"/>
</dbReference>
<keyword evidence="1" id="KW-0472">Membrane</keyword>
<name>A0A183IZ58_9BILA</name>
<dbReference type="GO" id="GO:0051289">
    <property type="term" value="P:protein homotetramerization"/>
    <property type="evidence" value="ECO:0007669"/>
    <property type="project" value="InterPro"/>
</dbReference>
<evidence type="ECO:0000313" key="4">
    <source>
        <dbReference type="Proteomes" id="UP000270296"/>
    </source>
</evidence>
<dbReference type="AlphaFoldDB" id="A0A183IZ58"/>